<dbReference type="AlphaFoldDB" id="A0A1B8G7X4"/>
<accession>A0A1B8G7X4</accession>
<protein>
    <submittedName>
        <fullName evidence="1">Uncharacterized protein</fullName>
    </submittedName>
</protein>
<dbReference type="Proteomes" id="UP000091956">
    <property type="component" value="Unassembled WGS sequence"/>
</dbReference>
<name>A0A1B8G7X4_9PEZI</name>
<proteinExistence type="predicted"/>
<keyword evidence="2" id="KW-1185">Reference proteome</keyword>
<dbReference type="GeneID" id="28843277"/>
<dbReference type="RefSeq" id="XP_018125671.1">
    <property type="nucleotide sequence ID" value="XM_018279298.1"/>
</dbReference>
<organism evidence="1 2">
    <name type="scientific">Pseudogymnoascus verrucosus</name>
    <dbReference type="NCBI Taxonomy" id="342668"/>
    <lineage>
        <taxon>Eukaryota</taxon>
        <taxon>Fungi</taxon>
        <taxon>Dikarya</taxon>
        <taxon>Ascomycota</taxon>
        <taxon>Pezizomycotina</taxon>
        <taxon>Leotiomycetes</taxon>
        <taxon>Thelebolales</taxon>
        <taxon>Thelebolaceae</taxon>
        <taxon>Pseudogymnoascus</taxon>
    </lineage>
</organism>
<sequence>MVSNYNYSYVSNYSYADTVPFECRSLINQPGTPPFDLSCSASLYSPRQNHNATFQECCEGIGSKVSTFAVPDRDGVRPCYQYCQASDIDAQIALFRCLKLGFITRTCPGKYDRFGLLIAAAPAKSLSTGGLLVAGLALVGMLHVWV</sequence>
<reference evidence="2" key="2">
    <citation type="journal article" date="2018" name="Nat. Commun.">
        <title>Extreme sensitivity to ultraviolet light in the fungal pathogen causing white-nose syndrome of bats.</title>
        <authorList>
            <person name="Palmer J.M."/>
            <person name="Drees K.P."/>
            <person name="Foster J.T."/>
            <person name="Lindner D.L."/>
        </authorList>
    </citation>
    <scope>NUCLEOTIDE SEQUENCE [LARGE SCALE GENOMIC DNA]</scope>
    <source>
        <strain evidence="2">UAMH 10579</strain>
    </source>
</reference>
<gene>
    <name evidence="1" type="ORF">VE01_09891</name>
</gene>
<evidence type="ECO:0000313" key="2">
    <source>
        <dbReference type="Proteomes" id="UP000091956"/>
    </source>
</evidence>
<reference evidence="1 2" key="1">
    <citation type="submission" date="2016-03" db="EMBL/GenBank/DDBJ databases">
        <title>Comparative genomics of Pseudogymnoascus destructans, the fungus causing white-nose syndrome of bats.</title>
        <authorList>
            <person name="Palmer J.M."/>
            <person name="Drees K.P."/>
            <person name="Foster J.T."/>
            <person name="Lindner D.L."/>
        </authorList>
    </citation>
    <scope>NUCLEOTIDE SEQUENCE [LARGE SCALE GENOMIC DNA]</scope>
    <source>
        <strain evidence="1 2">UAMH 10579</strain>
    </source>
</reference>
<dbReference type="EMBL" id="KV460277">
    <property type="protein sequence ID" value="OBT91938.1"/>
    <property type="molecule type" value="Genomic_DNA"/>
</dbReference>
<evidence type="ECO:0000313" key="1">
    <source>
        <dbReference type="EMBL" id="OBT91938.1"/>
    </source>
</evidence>